<dbReference type="EMBL" id="CP053452">
    <property type="protein sequence ID" value="QJW93795.1"/>
    <property type="molecule type" value="Genomic_DNA"/>
</dbReference>
<evidence type="ECO:0000313" key="1">
    <source>
        <dbReference type="EMBL" id="QJW93795.1"/>
    </source>
</evidence>
<dbReference type="KEGG" id="ftj:FTUN_1306"/>
<protein>
    <submittedName>
        <fullName evidence="1">Uncharacterized protein</fullName>
    </submittedName>
</protein>
<sequence>MIPVAAPRFDLAECTSEAERGFIEALHARAETGAWVADVWRVRDGRITLSVCPCDNDPAYNCVLRTLRVDFDGTTVWFGPDETHQFATELDPAHPGVSVLSRQSVPGLAAAAADWLEREMRRPIVRHEWDRPEFSRRLWVLADTGEGLVLRDSANVFRRSDLGPPDRIVPVGGPAA</sequence>
<dbReference type="Proteomes" id="UP000503447">
    <property type="component" value="Chromosome"/>
</dbReference>
<name>A0A6M5YID2_9BACT</name>
<dbReference type="AlphaFoldDB" id="A0A6M5YID2"/>
<keyword evidence="2" id="KW-1185">Reference proteome</keyword>
<accession>A0A6M5YID2</accession>
<gene>
    <name evidence="1" type="ORF">FTUN_1306</name>
</gene>
<reference evidence="2" key="1">
    <citation type="submission" date="2020-05" db="EMBL/GenBank/DDBJ databases">
        <title>Frigoriglobus tundricola gen. nov., sp. nov., a psychrotolerant cellulolytic planctomycete of the family Gemmataceae with two divergent copies of 16S rRNA gene.</title>
        <authorList>
            <person name="Kulichevskaya I.S."/>
            <person name="Ivanova A.A."/>
            <person name="Naumoff D.G."/>
            <person name="Beletsky A.V."/>
            <person name="Rijpstra W.I.C."/>
            <person name="Sinninghe Damste J.S."/>
            <person name="Mardanov A.V."/>
            <person name="Ravin N.V."/>
            <person name="Dedysh S.N."/>
        </authorList>
    </citation>
    <scope>NUCLEOTIDE SEQUENCE [LARGE SCALE GENOMIC DNA]</scope>
    <source>
        <strain evidence="2">PL17</strain>
    </source>
</reference>
<organism evidence="1 2">
    <name type="scientific">Frigoriglobus tundricola</name>
    <dbReference type="NCBI Taxonomy" id="2774151"/>
    <lineage>
        <taxon>Bacteria</taxon>
        <taxon>Pseudomonadati</taxon>
        <taxon>Planctomycetota</taxon>
        <taxon>Planctomycetia</taxon>
        <taxon>Gemmatales</taxon>
        <taxon>Gemmataceae</taxon>
        <taxon>Frigoriglobus</taxon>
    </lineage>
</organism>
<dbReference type="RefSeq" id="WP_171469922.1">
    <property type="nucleotide sequence ID" value="NZ_CP053452.2"/>
</dbReference>
<proteinExistence type="predicted"/>
<evidence type="ECO:0000313" key="2">
    <source>
        <dbReference type="Proteomes" id="UP000503447"/>
    </source>
</evidence>